<gene>
    <name evidence="3" type="primary">LOC110798143</name>
</gene>
<dbReference type="PANTHER" id="PTHR31170:SF21">
    <property type="match status" value="1"/>
</dbReference>
<keyword evidence="2" id="KW-1185">Reference proteome</keyword>
<feature type="transmembrane region" description="Helical" evidence="1">
    <location>
        <begin position="430"/>
        <end position="451"/>
    </location>
</feature>
<dbReference type="AlphaFoldDB" id="A0A9R0J311"/>
<dbReference type="KEGG" id="soe:110798143"/>
<evidence type="ECO:0000313" key="3">
    <source>
        <dbReference type="RefSeq" id="XP_021858994.1"/>
    </source>
</evidence>
<protein>
    <submittedName>
        <fullName evidence="3">UPF0481 protein At3g47200-like isoform X1</fullName>
    </submittedName>
</protein>
<keyword evidence="1" id="KW-0812">Transmembrane</keyword>
<evidence type="ECO:0000313" key="2">
    <source>
        <dbReference type="Proteomes" id="UP000813463"/>
    </source>
</evidence>
<dbReference type="OrthoDB" id="1842647at2759"/>
<evidence type="ECO:0000256" key="1">
    <source>
        <dbReference type="SAM" id="Phobius"/>
    </source>
</evidence>
<sequence>MLRNKSVSLHFEYLSRSSFTYARQLCSKALLAEEHYVAGSSTNSSGCLEEKMKAMQQEQQQQQLSLHSSRSSIYHVPAKLRKIDPKAYEPHFISIGPYHHGSPNLQDSEKFKLQSLNRLVGLGKQKLAADINAIELEARECYSDDVKLSREEFVYMMLLDGCFIVDLFKELNQKNFVCSNSSLLSKRWMLPVVRRDLITLENQLPMIVLKKIFDATRTNSTEEGSLEELALRFFDPLMPREEDVLQQSITSVNGNHQKFQHLLDIFHSSITLGNKVKRSKEPHMYRSVAELKEAGIKVRVLGNTQPLELRFEREVLRMPSLLIDNHTASVFRNIVAYEQCHRECKPDMTTYLFFLDKLINSAEDVGLLHYEGVIQHTLGSNKQVAKLVNNLCVEVEHDGQESYLCEVVERLNFYSDRWFSKVKARLKHDYFSNLWVGISTLAALFLIYLTLLQASCDAIEAQEKEQRLKNKEGAWVRVNSLLVHPVEGLKQMVGSGLRFIARGGIEPEDPPPWICGRGTA</sequence>
<reference evidence="3" key="2">
    <citation type="submission" date="2025-08" db="UniProtKB">
        <authorList>
            <consortium name="RefSeq"/>
        </authorList>
    </citation>
    <scope>IDENTIFICATION</scope>
    <source>
        <tissue evidence="3">Leaf</tissue>
    </source>
</reference>
<dbReference type="RefSeq" id="XP_021858994.1">
    <property type="nucleotide sequence ID" value="XM_022003302.2"/>
</dbReference>
<organism evidence="2 3">
    <name type="scientific">Spinacia oleracea</name>
    <name type="common">Spinach</name>
    <dbReference type="NCBI Taxonomy" id="3562"/>
    <lineage>
        <taxon>Eukaryota</taxon>
        <taxon>Viridiplantae</taxon>
        <taxon>Streptophyta</taxon>
        <taxon>Embryophyta</taxon>
        <taxon>Tracheophyta</taxon>
        <taxon>Spermatophyta</taxon>
        <taxon>Magnoliopsida</taxon>
        <taxon>eudicotyledons</taxon>
        <taxon>Gunneridae</taxon>
        <taxon>Pentapetalae</taxon>
        <taxon>Caryophyllales</taxon>
        <taxon>Chenopodiaceae</taxon>
        <taxon>Chenopodioideae</taxon>
        <taxon>Anserineae</taxon>
        <taxon>Spinacia</taxon>
    </lineage>
</organism>
<keyword evidence="1" id="KW-0472">Membrane</keyword>
<reference evidence="2" key="1">
    <citation type="journal article" date="2021" name="Nat. Commun.">
        <title>Genomic analyses provide insights into spinach domestication and the genetic basis of agronomic traits.</title>
        <authorList>
            <person name="Cai X."/>
            <person name="Sun X."/>
            <person name="Xu C."/>
            <person name="Sun H."/>
            <person name="Wang X."/>
            <person name="Ge C."/>
            <person name="Zhang Z."/>
            <person name="Wang Q."/>
            <person name="Fei Z."/>
            <person name="Jiao C."/>
            <person name="Wang Q."/>
        </authorList>
    </citation>
    <scope>NUCLEOTIDE SEQUENCE [LARGE SCALE GENOMIC DNA]</scope>
    <source>
        <strain evidence="2">cv. Varoflay</strain>
    </source>
</reference>
<dbReference type="GeneID" id="110798143"/>
<dbReference type="Pfam" id="PF03140">
    <property type="entry name" value="DUF247"/>
    <property type="match status" value="1"/>
</dbReference>
<name>A0A9R0J311_SPIOL</name>
<dbReference type="InterPro" id="IPR004158">
    <property type="entry name" value="DUF247_pln"/>
</dbReference>
<keyword evidence="1" id="KW-1133">Transmembrane helix</keyword>
<accession>A0A9R0J311</accession>
<proteinExistence type="predicted"/>
<dbReference type="PANTHER" id="PTHR31170">
    <property type="entry name" value="BNAC04G53230D PROTEIN"/>
    <property type="match status" value="1"/>
</dbReference>
<dbReference type="Proteomes" id="UP000813463">
    <property type="component" value="Chromosome 3"/>
</dbReference>